<feature type="transmembrane region" description="Helical" evidence="5">
    <location>
        <begin position="234"/>
        <end position="253"/>
    </location>
</feature>
<evidence type="ECO:0000313" key="6">
    <source>
        <dbReference type="EMBL" id="HIR59053.1"/>
    </source>
</evidence>
<comment type="caution">
    <text evidence="6">The sequence shown here is derived from an EMBL/GenBank/DDBJ whole genome shotgun (WGS) entry which is preliminary data.</text>
</comment>
<feature type="transmembrane region" description="Helical" evidence="5">
    <location>
        <begin position="143"/>
        <end position="165"/>
    </location>
</feature>
<comment type="subcellular location">
    <subcellularLocation>
        <location evidence="1">Membrane</location>
        <topology evidence="1">Multi-pass membrane protein</topology>
    </subcellularLocation>
</comment>
<evidence type="ECO:0000256" key="5">
    <source>
        <dbReference type="SAM" id="Phobius"/>
    </source>
</evidence>
<organism evidence="6 7">
    <name type="scientific">Candidatus Onthousia excrementipullorum</name>
    <dbReference type="NCBI Taxonomy" id="2840884"/>
    <lineage>
        <taxon>Bacteria</taxon>
        <taxon>Bacillati</taxon>
        <taxon>Bacillota</taxon>
        <taxon>Bacilli</taxon>
        <taxon>Candidatus Onthousia</taxon>
    </lineage>
</organism>
<dbReference type="InterPro" id="IPR003689">
    <property type="entry name" value="ZIP"/>
</dbReference>
<feature type="transmembrane region" description="Helical" evidence="5">
    <location>
        <begin position="6"/>
        <end position="27"/>
    </location>
</feature>
<dbReference type="Pfam" id="PF02535">
    <property type="entry name" value="Zip"/>
    <property type="match status" value="1"/>
</dbReference>
<feature type="transmembrane region" description="Helical" evidence="5">
    <location>
        <begin position="172"/>
        <end position="194"/>
    </location>
</feature>
<sequence>MSNFTYAFILSTLAGLSTLIGFIPLLFNLKNEKTIILSSLAFASGVMICVSLTDLIPESFNLLTSIFKGFPALLFLLIFITLGVIISMLVDKFLPNNDNKSISNKKLYRLGLVSMLAIIMHNIPEGVATFLSSSTNMSLGLSLALAISFHNIPEGISIAIPIYFSTKSRLKAFLYTLISGLSEPLGAILAYLFLSSIINNFIMSIILSIIAGIMIHISIYELLTESLSYKKRRLTFIFFSIGFIFMLISHFLLG</sequence>
<reference evidence="6" key="1">
    <citation type="submission" date="2020-10" db="EMBL/GenBank/DDBJ databases">
        <authorList>
            <person name="Gilroy R."/>
        </authorList>
    </citation>
    <scope>NUCLEOTIDE SEQUENCE</scope>
    <source>
        <strain evidence="6">CHK184-20233</strain>
    </source>
</reference>
<dbReference type="PANTHER" id="PTHR11040:SF210">
    <property type="entry name" value="ZINC-REGULATED TRANSPORTER 3"/>
    <property type="match status" value="1"/>
</dbReference>
<feature type="transmembrane region" description="Helical" evidence="5">
    <location>
        <begin position="73"/>
        <end position="94"/>
    </location>
</feature>
<evidence type="ECO:0000256" key="4">
    <source>
        <dbReference type="ARBA" id="ARBA00023136"/>
    </source>
</evidence>
<keyword evidence="3 5" id="KW-1133">Transmembrane helix</keyword>
<protein>
    <submittedName>
        <fullName evidence="6">ZIP family metal transporter</fullName>
    </submittedName>
</protein>
<proteinExistence type="predicted"/>
<dbReference type="GO" id="GO:0005385">
    <property type="term" value="F:zinc ion transmembrane transporter activity"/>
    <property type="evidence" value="ECO:0007669"/>
    <property type="project" value="TreeGrafter"/>
</dbReference>
<dbReference type="Proteomes" id="UP000824232">
    <property type="component" value="Unassembled WGS sequence"/>
</dbReference>
<keyword evidence="4 5" id="KW-0472">Membrane</keyword>
<feature type="transmembrane region" description="Helical" evidence="5">
    <location>
        <begin position="106"/>
        <end position="123"/>
    </location>
</feature>
<name>A0A9D1DU92_9FIRM</name>
<dbReference type="AlphaFoldDB" id="A0A9D1DU92"/>
<dbReference type="EMBL" id="DVHC01000033">
    <property type="protein sequence ID" value="HIR59053.1"/>
    <property type="molecule type" value="Genomic_DNA"/>
</dbReference>
<evidence type="ECO:0000313" key="7">
    <source>
        <dbReference type="Proteomes" id="UP000824232"/>
    </source>
</evidence>
<evidence type="ECO:0000256" key="3">
    <source>
        <dbReference type="ARBA" id="ARBA00022989"/>
    </source>
</evidence>
<reference evidence="6" key="2">
    <citation type="journal article" date="2021" name="PeerJ">
        <title>Extensive microbial diversity within the chicken gut microbiome revealed by metagenomics and culture.</title>
        <authorList>
            <person name="Gilroy R."/>
            <person name="Ravi A."/>
            <person name="Getino M."/>
            <person name="Pursley I."/>
            <person name="Horton D.L."/>
            <person name="Alikhan N.F."/>
            <person name="Baker D."/>
            <person name="Gharbi K."/>
            <person name="Hall N."/>
            <person name="Watson M."/>
            <person name="Adriaenssens E.M."/>
            <person name="Foster-Nyarko E."/>
            <person name="Jarju S."/>
            <person name="Secka A."/>
            <person name="Antonio M."/>
            <person name="Oren A."/>
            <person name="Chaudhuri R.R."/>
            <person name="La Ragione R."/>
            <person name="Hildebrand F."/>
            <person name="Pallen M.J."/>
        </authorList>
    </citation>
    <scope>NUCLEOTIDE SEQUENCE</scope>
    <source>
        <strain evidence="6">CHK184-20233</strain>
    </source>
</reference>
<keyword evidence="2 5" id="KW-0812">Transmembrane</keyword>
<evidence type="ECO:0000256" key="2">
    <source>
        <dbReference type="ARBA" id="ARBA00022692"/>
    </source>
</evidence>
<gene>
    <name evidence="6" type="ORF">IAB38_03290</name>
</gene>
<dbReference type="PANTHER" id="PTHR11040">
    <property type="entry name" value="ZINC/IRON TRANSPORTER"/>
    <property type="match status" value="1"/>
</dbReference>
<feature type="transmembrane region" description="Helical" evidence="5">
    <location>
        <begin position="34"/>
        <end position="53"/>
    </location>
</feature>
<dbReference type="GO" id="GO:0016020">
    <property type="term" value="C:membrane"/>
    <property type="evidence" value="ECO:0007669"/>
    <property type="project" value="UniProtKB-SubCell"/>
</dbReference>
<accession>A0A9D1DU92</accession>
<evidence type="ECO:0000256" key="1">
    <source>
        <dbReference type="ARBA" id="ARBA00004141"/>
    </source>
</evidence>
<feature type="transmembrane region" description="Helical" evidence="5">
    <location>
        <begin position="200"/>
        <end position="222"/>
    </location>
</feature>